<organism evidence="2 3">
    <name type="scientific">Streptacidiphilus pinicola</name>
    <dbReference type="NCBI Taxonomy" id="2219663"/>
    <lineage>
        <taxon>Bacteria</taxon>
        <taxon>Bacillati</taxon>
        <taxon>Actinomycetota</taxon>
        <taxon>Actinomycetes</taxon>
        <taxon>Kitasatosporales</taxon>
        <taxon>Streptomycetaceae</taxon>
        <taxon>Streptacidiphilus</taxon>
    </lineage>
</organism>
<dbReference type="PANTHER" id="PTHR48079:SF6">
    <property type="entry name" value="NAD(P)-BINDING DOMAIN-CONTAINING PROTEIN-RELATED"/>
    <property type="match status" value="1"/>
</dbReference>
<evidence type="ECO:0000313" key="2">
    <source>
        <dbReference type="EMBL" id="RAG83844.1"/>
    </source>
</evidence>
<dbReference type="SUPFAM" id="SSF51735">
    <property type="entry name" value="NAD(P)-binding Rossmann-fold domains"/>
    <property type="match status" value="1"/>
</dbReference>
<keyword evidence="3" id="KW-1185">Reference proteome</keyword>
<dbReference type="AlphaFoldDB" id="A0A2X0IFM8"/>
<evidence type="ECO:0000313" key="3">
    <source>
        <dbReference type="Proteomes" id="UP000248889"/>
    </source>
</evidence>
<proteinExistence type="predicted"/>
<reference evidence="2 3" key="1">
    <citation type="submission" date="2018-06" db="EMBL/GenBank/DDBJ databases">
        <title>Streptacidiphilus pinicola sp. nov., isolated from pine grove soil.</title>
        <authorList>
            <person name="Roh S.G."/>
            <person name="Park S."/>
            <person name="Kim M.-K."/>
            <person name="Yun B.-R."/>
            <person name="Park J."/>
            <person name="Kim M.J."/>
            <person name="Kim Y.S."/>
            <person name="Kim S.B."/>
        </authorList>
    </citation>
    <scope>NUCLEOTIDE SEQUENCE [LARGE SCALE GENOMIC DNA]</scope>
    <source>
        <strain evidence="2 3">MMS16-CNU450</strain>
    </source>
</reference>
<dbReference type="InterPro" id="IPR001509">
    <property type="entry name" value="Epimerase_deHydtase"/>
</dbReference>
<comment type="caution">
    <text evidence="2">The sequence shown here is derived from an EMBL/GenBank/DDBJ whole genome shotgun (WGS) entry which is preliminary data.</text>
</comment>
<dbReference type="RefSeq" id="WP_111502767.1">
    <property type="nucleotide sequence ID" value="NZ_QKYN01000076.1"/>
</dbReference>
<dbReference type="Pfam" id="PF01370">
    <property type="entry name" value="Epimerase"/>
    <property type="match status" value="1"/>
</dbReference>
<gene>
    <name evidence="2" type="ORF">DN069_20165</name>
</gene>
<feature type="domain" description="NAD-dependent epimerase/dehydratase" evidence="1">
    <location>
        <begin position="6"/>
        <end position="79"/>
    </location>
</feature>
<dbReference type="InterPro" id="IPR051783">
    <property type="entry name" value="NAD(P)-dependent_oxidoreduct"/>
</dbReference>
<dbReference type="GO" id="GO:0004029">
    <property type="term" value="F:aldehyde dehydrogenase (NAD+) activity"/>
    <property type="evidence" value="ECO:0007669"/>
    <property type="project" value="TreeGrafter"/>
</dbReference>
<dbReference type="GO" id="GO:0005737">
    <property type="term" value="C:cytoplasm"/>
    <property type="evidence" value="ECO:0007669"/>
    <property type="project" value="TreeGrafter"/>
</dbReference>
<dbReference type="InterPro" id="IPR036291">
    <property type="entry name" value="NAD(P)-bd_dom_sf"/>
</dbReference>
<sequence length="289" mass="30441">MRVFATGASGHIGSAVVPELIRAGHDVVGLARSDEAAAAVRAMGAEARHGNLTDLDGLREAARDADAIVHLGFQHEGIASGRFAEVTAQDEEVVHAICGELVDTGKAFLGIGMGRVEDLVNHPNPRAKVALAIHGYTQRGVRTVLVAVPNVTHSERDRSGFIPQYVRIARQAGVAGYVGDGANTWAAGHTLDVARVWALAVAKAPAGSQVTGATEAGVPVRTIAESVARHLGIEAVSMSAEQAAEHFKAFPFIGIDVRMPNEATRELLGWEPTHPTLLADLDAGFYFSR</sequence>
<dbReference type="OrthoDB" id="9787292at2"/>
<protein>
    <submittedName>
        <fullName evidence="2">3-beta hydroxysteroid dehydrogenase</fullName>
    </submittedName>
</protein>
<name>A0A2X0IFM8_9ACTN</name>
<accession>A0A2X0IFM8</accession>
<dbReference type="Proteomes" id="UP000248889">
    <property type="component" value="Unassembled WGS sequence"/>
</dbReference>
<evidence type="ECO:0000259" key="1">
    <source>
        <dbReference type="Pfam" id="PF01370"/>
    </source>
</evidence>
<dbReference type="Gene3D" id="3.40.50.720">
    <property type="entry name" value="NAD(P)-binding Rossmann-like Domain"/>
    <property type="match status" value="2"/>
</dbReference>
<dbReference type="PANTHER" id="PTHR48079">
    <property type="entry name" value="PROTEIN YEEZ"/>
    <property type="match status" value="1"/>
</dbReference>
<dbReference type="EMBL" id="QKYN01000076">
    <property type="protein sequence ID" value="RAG83844.1"/>
    <property type="molecule type" value="Genomic_DNA"/>
</dbReference>